<organism evidence="7 8">
    <name type="scientific">Lithohypha guttulata</name>
    <dbReference type="NCBI Taxonomy" id="1690604"/>
    <lineage>
        <taxon>Eukaryota</taxon>
        <taxon>Fungi</taxon>
        <taxon>Dikarya</taxon>
        <taxon>Ascomycota</taxon>
        <taxon>Pezizomycotina</taxon>
        <taxon>Eurotiomycetes</taxon>
        <taxon>Chaetothyriomycetidae</taxon>
        <taxon>Chaetothyriales</taxon>
        <taxon>Trichomeriaceae</taxon>
        <taxon>Lithohypha</taxon>
    </lineage>
</organism>
<evidence type="ECO:0000256" key="6">
    <source>
        <dbReference type="ARBA" id="ARBA00023033"/>
    </source>
</evidence>
<dbReference type="PANTHER" id="PTHR24287">
    <property type="entry name" value="P450, PUTATIVE (EUROFUNG)-RELATED"/>
    <property type="match status" value="1"/>
</dbReference>
<evidence type="ECO:0000256" key="4">
    <source>
        <dbReference type="ARBA" id="ARBA00023002"/>
    </source>
</evidence>
<keyword evidence="6" id="KW-0503">Monooxygenase</keyword>
<protein>
    <recommendedName>
        <fullName evidence="9">Cytochrome P450</fullName>
    </recommendedName>
</protein>
<keyword evidence="3" id="KW-0479">Metal-binding</keyword>
<dbReference type="EMBL" id="JAVRRG010000046">
    <property type="protein sequence ID" value="KAK5093240.1"/>
    <property type="molecule type" value="Genomic_DNA"/>
</dbReference>
<evidence type="ECO:0000256" key="2">
    <source>
        <dbReference type="ARBA" id="ARBA00010617"/>
    </source>
</evidence>
<evidence type="ECO:0000256" key="3">
    <source>
        <dbReference type="ARBA" id="ARBA00022723"/>
    </source>
</evidence>
<gene>
    <name evidence="7" type="ORF">LTR24_004501</name>
</gene>
<dbReference type="PRINTS" id="PR00463">
    <property type="entry name" value="EP450I"/>
</dbReference>
<evidence type="ECO:0000256" key="1">
    <source>
        <dbReference type="ARBA" id="ARBA00001971"/>
    </source>
</evidence>
<comment type="cofactor">
    <cofactor evidence="1">
        <name>heme</name>
        <dbReference type="ChEBI" id="CHEBI:30413"/>
    </cofactor>
</comment>
<keyword evidence="8" id="KW-1185">Reference proteome</keyword>
<accession>A0ABR0KDG3</accession>
<evidence type="ECO:0000313" key="7">
    <source>
        <dbReference type="EMBL" id="KAK5093240.1"/>
    </source>
</evidence>
<dbReference type="InterPro" id="IPR001128">
    <property type="entry name" value="Cyt_P450"/>
</dbReference>
<dbReference type="InterPro" id="IPR036396">
    <property type="entry name" value="Cyt_P450_sf"/>
</dbReference>
<keyword evidence="4" id="KW-0560">Oxidoreductase</keyword>
<dbReference type="Pfam" id="PF00067">
    <property type="entry name" value="p450"/>
    <property type="match status" value="1"/>
</dbReference>
<evidence type="ECO:0008006" key="9">
    <source>
        <dbReference type="Google" id="ProtNLM"/>
    </source>
</evidence>
<dbReference type="InterPro" id="IPR047146">
    <property type="entry name" value="Cyt_P450_E_CYP52_fungi"/>
</dbReference>
<keyword evidence="5" id="KW-0408">Iron</keyword>
<dbReference type="SUPFAM" id="SSF48264">
    <property type="entry name" value="Cytochrome P450"/>
    <property type="match status" value="1"/>
</dbReference>
<evidence type="ECO:0000313" key="8">
    <source>
        <dbReference type="Proteomes" id="UP001345013"/>
    </source>
</evidence>
<dbReference type="InterPro" id="IPR002401">
    <property type="entry name" value="Cyt_P450_E_grp-I"/>
</dbReference>
<name>A0ABR0KDG3_9EURO</name>
<proteinExistence type="inferred from homology"/>
<dbReference type="Gene3D" id="1.10.630.10">
    <property type="entry name" value="Cytochrome P450"/>
    <property type="match status" value="1"/>
</dbReference>
<dbReference type="PRINTS" id="PR00385">
    <property type="entry name" value="P450"/>
</dbReference>
<evidence type="ECO:0000256" key="5">
    <source>
        <dbReference type="ARBA" id="ARBA00023004"/>
    </source>
</evidence>
<comment type="caution">
    <text evidence="7">The sequence shown here is derived from an EMBL/GenBank/DDBJ whole genome shotgun (WGS) entry which is preliminary data.</text>
</comment>
<dbReference type="PANTHER" id="PTHR24287:SF18">
    <property type="entry name" value="CYTOCHROME P450 MONOOXYGENASE APDE-RELATED"/>
    <property type="match status" value="1"/>
</dbReference>
<sequence length="335" mass="38255">MSCRWESTDRQIFRANDQSRLMELFLFHFRFWGTTLEHKFLGKQAFGTIEPRNLQAMLSSNFEHWSLGLRSKAMKPLLGSGIFAQDGKRWETSRSLLRSQFKHAQYEDCEVFRQPVDSLLQQLSQEYRVVDLQPKISALTLDLTTAVLFGDSIGSLTACTTNNTVQFATAFTTAQDFVAKHQIINKGMSTDQGEQQAERYAFINSLMQCYPDRHTLRSQVINLLVAGRDTTASTITWTLFLIVRHPKVLRKLKQELEAFLSREENISRTKLNNMLYLQNVRKEVLRLYPPVPVNSRTASQDTTLPLSFASASINEWIPLSRSRANASIDKAVGHG</sequence>
<dbReference type="Proteomes" id="UP001345013">
    <property type="component" value="Unassembled WGS sequence"/>
</dbReference>
<comment type="similarity">
    <text evidence="2">Belongs to the cytochrome P450 family.</text>
</comment>
<reference evidence="7 8" key="1">
    <citation type="submission" date="2023-08" db="EMBL/GenBank/DDBJ databases">
        <title>Black Yeasts Isolated from many extreme environments.</title>
        <authorList>
            <person name="Coleine C."/>
            <person name="Stajich J.E."/>
            <person name="Selbmann L."/>
        </authorList>
    </citation>
    <scope>NUCLEOTIDE SEQUENCE [LARGE SCALE GENOMIC DNA]</scope>
    <source>
        <strain evidence="7 8">CCFEE 5885</strain>
    </source>
</reference>